<evidence type="ECO:0000313" key="1">
    <source>
        <dbReference type="EMBL" id="DAD73582.1"/>
    </source>
</evidence>
<reference evidence="1" key="1">
    <citation type="journal article" date="2021" name="Proc. Natl. Acad. Sci. U.S.A.">
        <title>A Catalog of Tens of Thousands of Viruses from Human Metagenomes Reveals Hidden Associations with Chronic Diseases.</title>
        <authorList>
            <person name="Tisza M.J."/>
            <person name="Buck C.B."/>
        </authorList>
    </citation>
    <scope>NUCLEOTIDE SEQUENCE</scope>
    <source>
        <strain evidence="1">CtwmI4</strain>
    </source>
</reference>
<dbReference type="EMBL" id="BK014739">
    <property type="protein sequence ID" value="DAD73582.1"/>
    <property type="molecule type" value="Genomic_DNA"/>
</dbReference>
<sequence length="37" mass="4456">MVYTMGFYITPTNIRNNYGFLHENHSTYVSCNRKYYG</sequence>
<organism evidence="1">
    <name type="scientific">Myoviridae sp. ctwmI4</name>
    <dbReference type="NCBI Taxonomy" id="2826710"/>
    <lineage>
        <taxon>Viruses</taxon>
        <taxon>Duplodnaviria</taxon>
        <taxon>Heunggongvirae</taxon>
        <taxon>Uroviricota</taxon>
        <taxon>Caudoviricetes</taxon>
    </lineage>
</organism>
<accession>A0A8S5LU85</accession>
<proteinExistence type="predicted"/>
<protein>
    <submittedName>
        <fullName evidence="1">Uncharacterized protein</fullName>
    </submittedName>
</protein>
<name>A0A8S5LU85_9CAUD</name>